<sequence>MVLIVNVDFRSSHDSRLSQLSHKIPQFFNDSAEPYSEANAYMRFLSRRLMPKSMKTIAEHIKEFLVWSENSGIELIDVTDDVFDSYVDALCGYRKASGVPLSWNTVNARATGAYRYLVWCYEKKLCPDLNPIEVASSYGGLRKKYNTKGHHSREIKDHTKFLILETAVKFIDTLSEVSGVANSEVRLRNKLIGAFMLQSGLRISEVVGFPLKDLPEVNLRGHSTPARVIGKGGKARLVLIPNKLLVKFWQYVDFDRQRVVEKIESIAGNDVVDDVLFLSEKGRRLTANWIEKLFTRASERLGVKTVPHVLRHTYGTYHYLLNKDLAGLANLMGHSNENTTRNFYVHTALLISYAGTYRALQDEIDRLIGAANG</sequence>
<dbReference type="InterPro" id="IPR050090">
    <property type="entry name" value="Tyrosine_recombinase_XerCD"/>
</dbReference>
<accession>A0A2S4AK69</accession>
<dbReference type="GO" id="GO:0003677">
    <property type="term" value="F:DNA binding"/>
    <property type="evidence" value="ECO:0007669"/>
    <property type="project" value="UniProtKB-KW"/>
</dbReference>
<evidence type="ECO:0000256" key="3">
    <source>
        <dbReference type="ARBA" id="ARBA00023125"/>
    </source>
</evidence>
<gene>
    <name evidence="6" type="ORF">CXK91_14920</name>
</gene>
<dbReference type="PANTHER" id="PTHR30349">
    <property type="entry name" value="PHAGE INTEGRASE-RELATED"/>
    <property type="match status" value="1"/>
</dbReference>
<reference evidence="6 7" key="1">
    <citation type="submission" date="2018-01" db="EMBL/GenBank/DDBJ databases">
        <title>Denitrification phenotypes of diverse strains of Pseudomonas stutzeri.</title>
        <authorList>
            <person name="Milligan D.A."/>
            <person name="Bergaust L."/>
            <person name="Bakken L.R."/>
            <person name="Frostegard A."/>
        </authorList>
    </citation>
    <scope>NUCLEOTIDE SEQUENCE [LARGE SCALE GENOMIC DNA]</scope>
    <source>
        <strain evidence="6 7">24a13</strain>
    </source>
</reference>
<evidence type="ECO:0000256" key="1">
    <source>
        <dbReference type="ARBA" id="ARBA00008857"/>
    </source>
</evidence>
<dbReference type="InterPro" id="IPR013762">
    <property type="entry name" value="Integrase-like_cat_sf"/>
</dbReference>
<proteinExistence type="inferred from homology"/>
<dbReference type="PANTHER" id="PTHR30349:SF41">
    <property type="entry name" value="INTEGRASE_RECOMBINASE PROTEIN MJ0367-RELATED"/>
    <property type="match status" value="1"/>
</dbReference>
<evidence type="ECO:0000259" key="5">
    <source>
        <dbReference type="PROSITE" id="PS51898"/>
    </source>
</evidence>
<dbReference type="Proteomes" id="UP000237068">
    <property type="component" value="Unassembled WGS sequence"/>
</dbReference>
<dbReference type="AlphaFoldDB" id="A0A2S4AK69"/>
<dbReference type="Gene3D" id="1.10.150.130">
    <property type="match status" value="1"/>
</dbReference>
<evidence type="ECO:0000256" key="2">
    <source>
        <dbReference type="ARBA" id="ARBA00022908"/>
    </source>
</evidence>
<feature type="domain" description="Tyr recombinase" evidence="5">
    <location>
        <begin position="157"/>
        <end position="358"/>
    </location>
</feature>
<keyword evidence="4" id="KW-0233">DNA recombination</keyword>
<dbReference type="InterPro" id="IPR011010">
    <property type="entry name" value="DNA_brk_join_enz"/>
</dbReference>
<keyword evidence="2" id="KW-0229">DNA integration</keyword>
<dbReference type="GO" id="GO:0006310">
    <property type="term" value="P:DNA recombination"/>
    <property type="evidence" value="ECO:0007669"/>
    <property type="project" value="UniProtKB-KW"/>
</dbReference>
<dbReference type="EMBL" id="PPXG01000006">
    <property type="protein sequence ID" value="POH81883.1"/>
    <property type="molecule type" value="Genomic_DNA"/>
</dbReference>
<evidence type="ECO:0000256" key="4">
    <source>
        <dbReference type="ARBA" id="ARBA00023172"/>
    </source>
</evidence>
<evidence type="ECO:0000313" key="7">
    <source>
        <dbReference type="Proteomes" id="UP000237068"/>
    </source>
</evidence>
<comment type="similarity">
    <text evidence="1">Belongs to the 'phage' integrase family.</text>
</comment>
<dbReference type="OrthoDB" id="9795573at2"/>
<dbReference type="CDD" id="cd00397">
    <property type="entry name" value="DNA_BRE_C"/>
    <property type="match status" value="1"/>
</dbReference>
<dbReference type="InterPro" id="IPR010998">
    <property type="entry name" value="Integrase_recombinase_N"/>
</dbReference>
<dbReference type="PROSITE" id="PS51898">
    <property type="entry name" value="TYR_RECOMBINASE"/>
    <property type="match status" value="1"/>
</dbReference>
<protein>
    <submittedName>
        <fullName evidence="6">Integrase</fullName>
    </submittedName>
</protein>
<dbReference type="SUPFAM" id="SSF56349">
    <property type="entry name" value="DNA breaking-rejoining enzymes"/>
    <property type="match status" value="1"/>
</dbReference>
<dbReference type="Pfam" id="PF00589">
    <property type="entry name" value="Phage_integrase"/>
    <property type="match status" value="1"/>
</dbReference>
<comment type="caution">
    <text evidence="6">The sequence shown here is derived from an EMBL/GenBank/DDBJ whole genome shotgun (WGS) entry which is preliminary data.</text>
</comment>
<dbReference type="GO" id="GO:0015074">
    <property type="term" value="P:DNA integration"/>
    <property type="evidence" value="ECO:0007669"/>
    <property type="project" value="UniProtKB-KW"/>
</dbReference>
<dbReference type="Gene3D" id="1.10.443.10">
    <property type="entry name" value="Intergrase catalytic core"/>
    <property type="match status" value="1"/>
</dbReference>
<evidence type="ECO:0000313" key="6">
    <source>
        <dbReference type="EMBL" id="POH81883.1"/>
    </source>
</evidence>
<organism evidence="6 7">
    <name type="scientific">Stutzerimonas stutzeri</name>
    <name type="common">Pseudomonas stutzeri</name>
    <dbReference type="NCBI Taxonomy" id="316"/>
    <lineage>
        <taxon>Bacteria</taxon>
        <taxon>Pseudomonadati</taxon>
        <taxon>Pseudomonadota</taxon>
        <taxon>Gammaproteobacteria</taxon>
        <taxon>Pseudomonadales</taxon>
        <taxon>Pseudomonadaceae</taxon>
        <taxon>Stutzerimonas</taxon>
    </lineage>
</organism>
<dbReference type="RefSeq" id="WP_003246636.1">
    <property type="nucleotide sequence ID" value="NZ_JAMOHQ010000014.1"/>
</dbReference>
<keyword evidence="3" id="KW-0238">DNA-binding</keyword>
<name>A0A2S4AK69_STUST</name>
<dbReference type="InterPro" id="IPR002104">
    <property type="entry name" value="Integrase_catalytic"/>
</dbReference>